<dbReference type="HOGENOM" id="CLU_010194_8_0_1"/>
<dbReference type="PRINTS" id="PR00081">
    <property type="entry name" value="GDHRDH"/>
</dbReference>
<dbReference type="GO" id="GO:0016616">
    <property type="term" value="F:oxidoreductase activity, acting on the CH-OH group of donors, NAD or NADP as acceptor"/>
    <property type="evidence" value="ECO:0007669"/>
    <property type="project" value="UniProtKB-ARBA"/>
</dbReference>
<dbReference type="AlphaFoldDB" id="A0A0D2EFB8"/>
<feature type="region of interest" description="Disordered" evidence="3">
    <location>
        <begin position="1"/>
        <end position="29"/>
    </location>
</feature>
<evidence type="ECO:0000313" key="5">
    <source>
        <dbReference type="Proteomes" id="UP000053789"/>
    </source>
</evidence>
<protein>
    <recommendedName>
        <fullName evidence="6">NAD(P)-binding protein</fullName>
    </recommendedName>
</protein>
<evidence type="ECO:0000313" key="4">
    <source>
        <dbReference type="EMBL" id="KIW88781.1"/>
    </source>
</evidence>
<dbReference type="EMBL" id="KN846998">
    <property type="protein sequence ID" value="KIW88781.1"/>
    <property type="molecule type" value="Genomic_DNA"/>
</dbReference>
<dbReference type="Proteomes" id="UP000053789">
    <property type="component" value="Unassembled WGS sequence"/>
</dbReference>
<dbReference type="PANTHER" id="PTHR43008:SF4">
    <property type="entry name" value="CHAIN DEHYDROGENASE, PUTATIVE (AFU_ORTHOLOGUE AFUA_4G08710)-RELATED"/>
    <property type="match status" value="1"/>
</dbReference>
<dbReference type="RefSeq" id="XP_016615450.1">
    <property type="nucleotide sequence ID" value="XM_016768543.1"/>
</dbReference>
<name>A0A0D2EFB8_CLAB1</name>
<sequence length="310" mass="33543">MAHFPPSFGFRVTPTLHNKPEGPTLPSNNPVPTKPFVVVVTGAGKGLGFHTALAYAKAGASGLVVSSRTQSDLDELSRQLKAVNSSINVLALVADTAKDADVAKLAAETKARFGRADVVIANAGVMGKYYTAEDGSTRLPYNVEEDLDLPSVIDINFVGSYYLAKYFIPLLKSSPNGAQAFIAISSVTSHFPNSGFTPMAYNISKLAQNRLIETLHNDYAKSGLVFYAVHPGVVLTPQTQSHLTVSDGAKWKPILNDDIGLCGGFLTWLTASKRDWLSGRYLNSNWDVTELEAEKDDIISRDLFKFQMAV</sequence>
<dbReference type="Pfam" id="PF00106">
    <property type="entry name" value="adh_short"/>
    <property type="match status" value="1"/>
</dbReference>
<reference evidence="4" key="1">
    <citation type="submission" date="2015-01" db="EMBL/GenBank/DDBJ databases">
        <title>The Genome Sequence of Cladophialophora bantiana CBS 173.52.</title>
        <authorList>
            <consortium name="The Broad Institute Genomics Platform"/>
            <person name="Cuomo C."/>
            <person name="de Hoog S."/>
            <person name="Gorbushina A."/>
            <person name="Stielow B."/>
            <person name="Teixiera M."/>
            <person name="Abouelleil A."/>
            <person name="Chapman S.B."/>
            <person name="Priest M."/>
            <person name="Young S.K."/>
            <person name="Wortman J."/>
            <person name="Nusbaum C."/>
            <person name="Birren B."/>
        </authorList>
    </citation>
    <scope>NUCLEOTIDE SEQUENCE [LARGE SCALE GENOMIC DNA]</scope>
    <source>
        <strain evidence="4">CBS 173.52</strain>
    </source>
</reference>
<proteinExistence type="inferred from homology"/>
<gene>
    <name evidence="4" type="ORF">Z519_10828</name>
</gene>
<dbReference type="OrthoDB" id="1933717at2759"/>
<dbReference type="PANTHER" id="PTHR43008">
    <property type="entry name" value="BENZIL REDUCTASE"/>
    <property type="match status" value="1"/>
</dbReference>
<evidence type="ECO:0000256" key="2">
    <source>
        <dbReference type="ARBA" id="ARBA00023002"/>
    </source>
</evidence>
<accession>A0A0D2EFB8</accession>
<evidence type="ECO:0000256" key="1">
    <source>
        <dbReference type="ARBA" id="ARBA00006484"/>
    </source>
</evidence>
<dbReference type="SUPFAM" id="SSF51735">
    <property type="entry name" value="NAD(P)-binding Rossmann-fold domains"/>
    <property type="match status" value="1"/>
</dbReference>
<dbReference type="InterPro" id="IPR036291">
    <property type="entry name" value="NAD(P)-bd_dom_sf"/>
</dbReference>
<dbReference type="CDD" id="cd05233">
    <property type="entry name" value="SDR_c"/>
    <property type="match status" value="1"/>
</dbReference>
<dbReference type="VEuPathDB" id="FungiDB:Z519_10828"/>
<dbReference type="InterPro" id="IPR002347">
    <property type="entry name" value="SDR_fam"/>
</dbReference>
<dbReference type="Gene3D" id="3.40.50.720">
    <property type="entry name" value="NAD(P)-binding Rossmann-like Domain"/>
    <property type="match status" value="1"/>
</dbReference>
<keyword evidence="2" id="KW-0560">Oxidoreductase</keyword>
<keyword evidence="5" id="KW-1185">Reference proteome</keyword>
<evidence type="ECO:0008006" key="6">
    <source>
        <dbReference type="Google" id="ProtNLM"/>
    </source>
</evidence>
<dbReference type="GO" id="GO:0050664">
    <property type="term" value="F:oxidoreductase activity, acting on NAD(P)H, oxygen as acceptor"/>
    <property type="evidence" value="ECO:0007669"/>
    <property type="project" value="TreeGrafter"/>
</dbReference>
<comment type="similarity">
    <text evidence="1">Belongs to the short-chain dehydrogenases/reductases (SDR) family.</text>
</comment>
<dbReference type="GeneID" id="27703756"/>
<evidence type="ECO:0000256" key="3">
    <source>
        <dbReference type="SAM" id="MobiDB-lite"/>
    </source>
</evidence>
<organism evidence="4 5">
    <name type="scientific">Cladophialophora bantiana (strain ATCC 10958 / CBS 173.52 / CDC B-1940 / NIH 8579)</name>
    <name type="common">Xylohypha bantiana</name>
    <dbReference type="NCBI Taxonomy" id="1442370"/>
    <lineage>
        <taxon>Eukaryota</taxon>
        <taxon>Fungi</taxon>
        <taxon>Dikarya</taxon>
        <taxon>Ascomycota</taxon>
        <taxon>Pezizomycotina</taxon>
        <taxon>Eurotiomycetes</taxon>
        <taxon>Chaetothyriomycetidae</taxon>
        <taxon>Chaetothyriales</taxon>
        <taxon>Herpotrichiellaceae</taxon>
        <taxon>Cladophialophora</taxon>
    </lineage>
</organism>